<evidence type="ECO:0000259" key="1">
    <source>
        <dbReference type="PROSITE" id="PS51192"/>
    </source>
</evidence>
<organism evidence="2 3">
    <name type="scientific">Clostridium celatum DSM 1785</name>
    <dbReference type="NCBI Taxonomy" id="545697"/>
    <lineage>
        <taxon>Bacteria</taxon>
        <taxon>Bacillati</taxon>
        <taxon>Bacillota</taxon>
        <taxon>Clostridia</taxon>
        <taxon>Eubacteriales</taxon>
        <taxon>Clostridiaceae</taxon>
        <taxon>Clostridium</taxon>
    </lineage>
</organism>
<gene>
    <name evidence="2" type="ORF">HMPREF0216_01757</name>
</gene>
<accession>L1QG54</accession>
<dbReference type="RefSeq" id="WP_005213393.1">
    <property type="nucleotide sequence ID" value="NZ_KB291645.1"/>
</dbReference>
<dbReference type="AlphaFoldDB" id="L1QG54"/>
<dbReference type="InterPro" id="IPR027417">
    <property type="entry name" value="P-loop_NTPase"/>
</dbReference>
<dbReference type="GO" id="GO:0005524">
    <property type="term" value="F:ATP binding"/>
    <property type="evidence" value="ECO:0007669"/>
    <property type="project" value="InterPro"/>
</dbReference>
<comment type="caution">
    <text evidence="2">The sequence shown here is derived from an EMBL/GenBank/DDBJ whole genome shotgun (WGS) entry which is preliminary data.</text>
</comment>
<dbReference type="PATRIC" id="fig|545697.3.peg.1728"/>
<dbReference type="PROSITE" id="PS51192">
    <property type="entry name" value="HELICASE_ATP_BIND_1"/>
    <property type="match status" value="1"/>
</dbReference>
<protein>
    <recommendedName>
        <fullName evidence="1">Helicase ATP-binding domain-containing protein</fullName>
    </recommendedName>
</protein>
<dbReference type="Proteomes" id="UP000010420">
    <property type="component" value="Unassembled WGS sequence"/>
</dbReference>
<evidence type="ECO:0000313" key="3">
    <source>
        <dbReference type="Proteomes" id="UP000010420"/>
    </source>
</evidence>
<dbReference type="Pfam" id="PF04851">
    <property type="entry name" value="ResIII"/>
    <property type="match status" value="1"/>
</dbReference>
<dbReference type="Gene3D" id="3.40.50.300">
    <property type="entry name" value="P-loop containing nucleotide triphosphate hydrolases"/>
    <property type="match status" value="1"/>
</dbReference>
<feature type="domain" description="Helicase ATP-binding" evidence="1">
    <location>
        <begin position="23"/>
        <end position="212"/>
    </location>
</feature>
<name>L1QG54_9CLOT</name>
<proteinExistence type="predicted"/>
<dbReference type="eggNOG" id="ENOG50349X9">
    <property type="taxonomic scope" value="Bacteria"/>
</dbReference>
<dbReference type="STRING" id="545697.HMPREF0216_01757"/>
<dbReference type="GO" id="GO:0003677">
    <property type="term" value="F:DNA binding"/>
    <property type="evidence" value="ECO:0007669"/>
    <property type="project" value="InterPro"/>
</dbReference>
<sequence>MNRKMVEGHEGLLTVTKLMNTYSIKFKNGVINLLEGFPGCGKSYFMMNDFINNTARYTDFYNEILNFKNRLSVVLWVCDTKMLMDSVINDYPLIAEAKKKGMLIEAKESSKLKKLLSEDNGTIKVISYQTLSLLVKDEKCNNLIKKYISCIIMDEFHQLFNYYYDFKSSNLGLLISKLNSLADKVLIIAMTATRQPVDRYQFNNNNELNISNVLNDRLIEKLDRYFIDSKKYYHCGWNMIRGIDWDNVKKNRLKVLIYTDFISIERKYKEYLETLGFNVEWLCSPTAGNKYPDIDEKTGEIVERFEPTMSDDQMQLREYLIKNNELPVDLDILIINSSYQTGWNLKDKDEKIQIVLVDSNREDVHVQAVRVRHDILFCGLKWSNVDKEGRMLYSNGTSKQEYFYEKGQERQWYCDEEGNLKSYDMYVEIPKINLPDKFVGVKISDADKKHIVYNYAFAPAGKSEANWIDVKKDLEKQGYIVDTNNRNGTYIYKAGQEIKKDSKKVMKKMNNFELLKEWLLNEWDRVRIPITEVRDYLDFGRKTWDKVIKSEEFSEFIKTNRIKIKTIPKMGKTLYFTTY</sequence>
<dbReference type="SUPFAM" id="SSF52540">
    <property type="entry name" value="P-loop containing nucleoside triphosphate hydrolases"/>
    <property type="match status" value="1"/>
</dbReference>
<evidence type="ECO:0000313" key="2">
    <source>
        <dbReference type="EMBL" id="EKY26572.1"/>
    </source>
</evidence>
<dbReference type="EMBL" id="AMEZ01000053">
    <property type="protein sequence ID" value="EKY26572.1"/>
    <property type="molecule type" value="Genomic_DNA"/>
</dbReference>
<dbReference type="OrthoDB" id="1936665at2"/>
<dbReference type="InterPro" id="IPR006935">
    <property type="entry name" value="Helicase/UvrB_N"/>
</dbReference>
<dbReference type="InterPro" id="IPR014001">
    <property type="entry name" value="Helicase_ATP-bd"/>
</dbReference>
<dbReference type="GO" id="GO:0016787">
    <property type="term" value="F:hydrolase activity"/>
    <property type="evidence" value="ECO:0007669"/>
    <property type="project" value="InterPro"/>
</dbReference>
<keyword evidence="3" id="KW-1185">Reference proteome</keyword>
<dbReference type="HOGENOM" id="CLU_470685_0_0_9"/>
<reference evidence="2 3" key="1">
    <citation type="submission" date="2012-05" db="EMBL/GenBank/DDBJ databases">
        <authorList>
            <person name="Weinstock G."/>
            <person name="Sodergren E."/>
            <person name="Lobos E.A."/>
            <person name="Fulton L."/>
            <person name="Fulton R."/>
            <person name="Courtney L."/>
            <person name="Fronick C."/>
            <person name="O'Laughlin M."/>
            <person name="Godfrey J."/>
            <person name="Wilson R.M."/>
            <person name="Miner T."/>
            <person name="Farmer C."/>
            <person name="Delehaunty K."/>
            <person name="Cordes M."/>
            <person name="Minx P."/>
            <person name="Tomlinson C."/>
            <person name="Chen J."/>
            <person name="Wollam A."/>
            <person name="Pepin K.H."/>
            <person name="Bhonagiri V."/>
            <person name="Zhang X."/>
            <person name="Suruliraj S."/>
            <person name="Warren W."/>
            <person name="Mitreva M."/>
            <person name="Mardis E.R."/>
            <person name="Wilson R.K."/>
        </authorList>
    </citation>
    <scope>NUCLEOTIDE SEQUENCE [LARGE SCALE GENOMIC DNA]</scope>
    <source>
        <strain evidence="2 3">DSM 1785</strain>
    </source>
</reference>